<dbReference type="EMBL" id="LAZR01001773">
    <property type="protein sequence ID" value="KKN39273.1"/>
    <property type="molecule type" value="Genomic_DNA"/>
</dbReference>
<evidence type="ECO:0008006" key="4">
    <source>
        <dbReference type="Google" id="ProtNLM"/>
    </source>
</evidence>
<reference evidence="3" key="1">
    <citation type="journal article" date="2015" name="Nature">
        <title>Complex archaea that bridge the gap between prokaryotes and eukaryotes.</title>
        <authorList>
            <person name="Spang A."/>
            <person name="Saw J.H."/>
            <person name="Jorgensen S.L."/>
            <person name="Zaremba-Niedzwiedzka K."/>
            <person name="Martijn J."/>
            <person name="Lind A.E."/>
            <person name="van Eijk R."/>
            <person name="Schleper C."/>
            <person name="Guy L."/>
            <person name="Ettema T.J."/>
        </authorList>
    </citation>
    <scope>NUCLEOTIDE SEQUENCE</scope>
</reference>
<name>A0A0F9TCU4_9ZZZZ</name>
<sequence length="271" mass="32222">MLKNQNFLICLAGLPASGKTTFAIKLKIVLEKTFNNLLVKIVDPDIIRQKLTPDKFEPEKEQLVKKENLKIIKRELKKGHVVISDNLNYYSSMRHNLKEIADILNLKFFIIHIATPFKICLKWNEDRGEPIPNKIIREIRRKFDKFDKYSWDFPDKTFIIPQILDIEVAIEKYVNTLTERLEYLEQIARKEKKKENHSNLDIEKLEKISRMYVRNLLQNSNYLPNKDNIIKLRRIFVKNNRNKSLKVSEITKSFKNYLEKSLNIKISENSF</sequence>
<evidence type="ECO:0000256" key="2">
    <source>
        <dbReference type="ARBA" id="ARBA00022840"/>
    </source>
</evidence>
<comment type="caution">
    <text evidence="3">The sequence shown here is derived from an EMBL/GenBank/DDBJ whole genome shotgun (WGS) entry which is preliminary data.</text>
</comment>
<dbReference type="AlphaFoldDB" id="A0A0F9TCU4"/>
<dbReference type="InterPro" id="IPR013641">
    <property type="entry name" value="KTI12/PSTK"/>
</dbReference>
<dbReference type="SUPFAM" id="SSF52540">
    <property type="entry name" value="P-loop containing nucleoside triphosphate hydrolases"/>
    <property type="match status" value="1"/>
</dbReference>
<keyword evidence="1" id="KW-0547">Nucleotide-binding</keyword>
<accession>A0A0F9TCU4</accession>
<gene>
    <name evidence="3" type="ORF">LCGC14_0745020</name>
</gene>
<protein>
    <recommendedName>
        <fullName evidence="4">Adenylyl-sulfate kinase</fullName>
    </recommendedName>
</protein>
<proteinExistence type="predicted"/>
<organism evidence="3">
    <name type="scientific">marine sediment metagenome</name>
    <dbReference type="NCBI Taxonomy" id="412755"/>
    <lineage>
        <taxon>unclassified sequences</taxon>
        <taxon>metagenomes</taxon>
        <taxon>ecological metagenomes</taxon>
    </lineage>
</organism>
<dbReference type="Pfam" id="PF08433">
    <property type="entry name" value="KTI12"/>
    <property type="match status" value="1"/>
</dbReference>
<dbReference type="PANTHER" id="PTHR12435">
    <property type="match status" value="1"/>
</dbReference>
<dbReference type="Gene3D" id="3.40.50.300">
    <property type="entry name" value="P-loop containing nucleotide triphosphate hydrolases"/>
    <property type="match status" value="1"/>
</dbReference>
<evidence type="ECO:0000256" key="1">
    <source>
        <dbReference type="ARBA" id="ARBA00022741"/>
    </source>
</evidence>
<dbReference type="InterPro" id="IPR027417">
    <property type="entry name" value="P-loop_NTPase"/>
</dbReference>
<dbReference type="GO" id="GO:0005524">
    <property type="term" value="F:ATP binding"/>
    <property type="evidence" value="ECO:0007669"/>
    <property type="project" value="UniProtKB-KW"/>
</dbReference>
<evidence type="ECO:0000313" key="3">
    <source>
        <dbReference type="EMBL" id="KKN39273.1"/>
    </source>
</evidence>
<keyword evidence="2" id="KW-0067">ATP-binding</keyword>